<evidence type="ECO:0000313" key="3">
    <source>
        <dbReference type="Proteomes" id="UP000324632"/>
    </source>
</evidence>
<evidence type="ECO:0000313" key="2">
    <source>
        <dbReference type="EMBL" id="KAA0719945.1"/>
    </source>
</evidence>
<protein>
    <submittedName>
        <fullName evidence="2">Uncharacterized protein</fullName>
    </submittedName>
</protein>
<feature type="region of interest" description="Disordered" evidence="1">
    <location>
        <begin position="234"/>
        <end position="348"/>
    </location>
</feature>
<comment type="caution">
    <text evidence="2">The sequence shown here is derived from an EMBL/GenBank/DDBJ whole genome shotgun (WGS) entry which is preliminary data.</text>
</comment>
<feature type="compositionally biased region" description="Basic and acidic residues" evidence="1">
    <location>
        <begin position="333"/>
        <end position="348"/>
    </location>
</feature>
<keyword evidence="3" id="KW-1185">Reference proteome</keyword>
<dbReference type="Proteomes" id="UP000324632">
    <property type="component" value="Chromosome 6"/>
</dbReference>
<proteinExistence type="predicted"/>
<feature type="compositionally biased region" description="Polar residues" evidence="1">
    <location>
        <begin position="291"/>
        <end position="310"/>
    </location>
</feature>
<organism evidence="2 3">
    <name type="scientific">Triplophysa tibetana</name>
    <dbReference type="NCBI Taxonomy" id="1572043"/>
    <lineage>
        <taxon>Eukaryota</taxon>
        <taxon>Metazoa</taxon>
        <taxon>Chordata</taxon>
        <taxon>Craniata</taxon>
        <taxon>Vertebrata</taxon>
        <taxon>Euteleostomi</taxon>
        <taxon>Actinopterygii</taxon>
        <taxon>Neopterygii</taxon>
        <taxon>Teleostei</taxon>
        <taxon>Ostariophysi</taxon>
        <taxon>Cypriniformes</taxon>
        <taxon>Nemacheilidae</taxon>
        <taxon>Triplophysa</taxon>
    </lineage>
</organism>
<dbReference type="AlphaFoldDB" id="A0A5A9PE35"/>
<dbReference type="EMBL" id="SOYY01000006">
    <property type="protein sequence ID" value="KAA0719945.1"/>
    <property type="molecule type" value="Genomic_DNA"/>
</dbReference>
<sequence>MEGRAGQCQLVSRIKTTHLFTEVSCKATGPKQGGVQGMSKSPHRSLFFSVHYFSFERCQKPLRWCAEGGQQGGVLQCLGDRLLLRIGGRGGKGGWRLAPMVRKWALRDGRAGGGRPVEDGSARVIRGEGVRDRLTVDSGGKSARFTLLRVSICRHYGATLVDGRSASPRNGRSKCCPITKPIHYAVRLWAEPSEELSCLISNSRVVALYASPQSPTVPTSAIWAAQPCSISTGETRVRAGRGPGPPGPPLALPQGMLCPPPAAGTSSTPRRPDSVHAGYYLSPTHRRPTDASAQEDTADLSESNTCQASAWSHRGLEHSKLPSPASDNAHIFPPERREAEGESERERH</sequence>
<accession>A0A5A9PE35</accession>
<reference evidence="2 3" key="1">
    <citation type="journal article" date="2019" name="Mol. Ecol. Resour.">
        <title>Chromosome-level genome assembly of Triplophysa tibetana, a fish adapted to the harsh high-altitude environment of the Tibetan Plateau.</title>
        <authorList>
            <person name="Yang X."/>
            <person name="Liu H."/>
            <person name="Ma Z."/>
            <person name="Zou Y."/>
            <person name="Zou M."/>
            <person name="Mao Y."/>
            <person name="Li X."/>
            <person name="Wang H."/>
            <person name="Chen T."/>
            <person name="Wang W."/>
            <person name="Yang R."/>
        </authorList>
    </citation>
    <scope>NUCLEOTIDE SEQUENCE [LARGE SCALE GENOMIC DNA]</scope>
    <source>
        <strain evidence="2">TTIB1903HZAU</strain>
        <tissue evidence="2">Muscle</tissue>
    </source>
</reference>
<evidence type="ECO:0000256" key="1">
    <source>
        <dbReference type="SAM" id="MobiDB-lite"/>
    </source>
</evidence>
<name>A0A5A9PE35_9TELE</name>
<gene>
    <name evidence="2" type="ORF">E1301_Tti019892</name>
</gene>